<keyword evidence="3" id="KW-1185">Reference proteome</keyword>
<evidence type="ECO:0000313" key="2">
    <source>
        <dbReference type="EMBL" id="KAL0573379.1"/>
    </source>
</evidence>
<accession>A0ABR3FDN7</accession>
<evidence type="ECO:0000313" key="3">
    <source>
        <dbReference type="Proteomes" id="UP001465976"/>
    </source>
</evidence>
<evidence type="ECO:0000256" key="1">
    <source>
        <dbReference type="SAM" id="MobiDB-lite"/>
    </source>
</evidence>
<gene>
    <name evidence="2" type="ORF">V5O48_008576</name>
</gene>
<sequence>MANASAPQPENEGKGDVAQSKGKGASSLPKLRYSAEALEEDTENGKAAGKRVEKGVKGNGKRAAGEGFEQAAQKKNRIEGIQVNNVQSVQDAVKAVEHNFGGAFSLNEPREKTVQNALLMGNDSSTNTGMMSAEYERSKSTPASFAGGAFDMYFMDLPFLRKALKPAQTENYAALYAEILQLQADSDSCGQLAIHIPSPTGGYGRLSSQMLGEPLDGEPYDIGITCIERRSELTFTVKEQNLFWPSDAIPKGEGIAASLVLNEEMCGIEDGSGVLKMSSTPVWKDDFGGVVYRGVLSFRARYSSLFKRKGHGSGMSRAFGLWLVPSEESEKLECDDLAQRKPSSWK</sequence>
<reference evidence="2 3" key="1">
    <citation type="submission" date="2024-02" db="EMBL/GenBank/DDBJ databases">
        <title>A draft genome for the cacao thread blight pathogen Marasmius crinis-equi.</title>
        <authorList>
            <person name="Cohen S.P."/>
            <person name="Baruah I.K."/>
            <person name="Amoako-Attah I."/>
            <person name="Bukari Y."/>
            <person name="Meinhardt L.W."/>
            <person name="Bailey B.A."/>
        </authorList>
    </citation>
    <scope>NUCLEOTIDE SEQUENCE [LARGE SCALE GENOMIC DNA]</scope>
    <source>
        <strain evidence="2 3">GH-76</strain>
    </source>
</reference>
<protein>
    <submittedName>
        <fullName evidence="2">Uncharacterized protein</fullName>
    </submittedName>
</protein>
<proteinExistence type="predicted"/>
<dbReference type="EMBL" id="JBAHYK010000511">
    <property type="protein sequence ID" value="KAL0573379.1"/>
    <property type="molecule type" value="Genomic_DNA"/>
</dbReference>
<comment type="caution">
    <text evidence="2">The sequence shown here is derived from an EMBL/GenBank/DDBJ whole genome shotgun (WGS) entry which is preliminary data.</text>
</comment>
<name>A0ABR3FDN7_9AGAR</name>
<feature type="region of interest" description="Disordered" evidence="1">
    <location>
        <begin position="1"/>
        <end position="70"/>
    </location>
</feature>
<dbReference type="Proteomes" id="UP001465976">
    <property type="component" value="Unassembled WGS sequence"/>
</dbReference>
<organism evidence="2 3">
    <name type="scientific">Marasmius crinis-equi</name>
    <dbReference type="NCBI Taxonomy" id="585013"/>
    <lineage>
        <taxon>Eukaryota</taxon>
        <taxon>Fungi</taxon>
        <taxon>Dikarya</taxon>
        <taxon>Basidiomycota</taxon>
        <taxon>Agaricomycotina</taxon>
        <taxon>Agaricomycetes</taxon>
        <taxon>Agaricomycetidae</taxon>
        <taxon>Agaricales</taxon>
        <taxon>Marasmiineae</taxon>
        <taxon>Marasmiaceae</taxon>
        <taxon>Marasmius</taxon>
    </lineage>
</organism>